<evidence type="ECO:0000259" key="1">
    <source>
        <dbReference type="Pfam" id="PF21787"/>
    </source>
</evidence>
<accession>A0A9J6FP69</accession>
<dbReference type="EMBL" id="JABSTR010000002">
    <property type="protein sequence ID" value="KAH9364667.1"/>
    <property type="molecule type" value="Genomic_DNA"/>
</dbReference>
<gene>
    <name evidence="2" type="ORF">HPB48_011659</name>
</gene>
<comment type="caution">
    <text evidence="2">The sequence shown here is derived from an EMBL/GenBank/DDBJ whole genome shotgun (WGS) entry which is preliminary data.</text>
</comment>
<organism evidence="2 3">
    <name type="scientific">Haemaphysalis longicornis</name>
    <name type="common">Bush tick</name>
    <dbReference type="NCBI Taxonomy" id="44386"/>
    <lineage>
        <taxon>Eukaryota</taxon>
        <taxon>Metazoa</taxon>
        <taxon>Ecdysozoa</taxon>
        <taxon>Arthropoda</taxon>
        <taxon>Chelicerata</taxon>
        <taxon>Arachnida</taxon>
        <taxon>Acari</taxon>
        <taxon>Parasitiformes</taxon>
        <taxon>Ixodida</taxon>
        <taxon>Ixodoidea</taxon>
        <taxon>Ixodidae</taxon>
        <taxon>Haemaphysalinae</taxon>
        <taxon>Haemaphysalis</taxon>
    </lineage>
</organism>
<dbReference type="Proteomes" id="UP000821853">
    <property type="component" value="Chromosome 10"/>
</dbReference>
<dbReference type="VEuPathDB" id="VectorBase:HLOH_051237"/>
<evidence type="ECO:0000313" key="2">
    <source>
        <dbReference type="EMBL" id="KAH9364667.1"/>
    </source>
</evidence>
<feature type="domain" description="Transposable element P transposase-like RNase H" evidence="1">
    <location>
        <begin position="1"/>
        <end position="100"/>
    </location>
</feature>
<keyword evidence="3" id="KW-1185">Reference proteome</keyword>
<dbReference type="AlphaFoldDB" id="A0A9J6FP69"/>
<dbReference type="OMA" id="FHFRCSS"/>
<dbReference type="Pfam" id="PF21787">
    <property type="entry name" value="TNP-like_RNaseH_N"/>
    <property type="match status" value="1"/>
</dbReference>
<sequence length="125" mass="13909">MHIKKELSYNPSHDRFEGLEEYDGVQGNILCNKALVFMAKGIRTAWKQPLGYFFAHQGTPASALTDLLFQCCKSLGDAGLEPEAVVCDLGSQNVSLFASLVSTEQPYVDIDGRRLFFHFRCSSLT</sequence>
<dbReference type="InterPro" id="IPR048365">
    <property type="entry name" value="TNP-like_RNaseH_N"/>
</dbReference>
<protein>
    <recommendedName>
        <fullName evidence="1">Transposable element P transposase-like RNase H domain-containing protein</fullName>
    </recommendedName>
</protein>
<reference evidence="2 3" key="1">
    <citation type="journal article" date="2020" name="Cell">
        <title>Large-Scale Comparative Analyses of Tick Genomes Elucidate Their Genetic Diversity and Vector Capacities.</title>
        <authorList>
            <consortium name="Tick Genome and Microbiome Consortium (TIGMIC)"/>
            <person name="Jia N."/>
            <person name="Wang J."/>
            <person name="Shi W."/>
            <person name="Du L."/>
            <person name="Sun Y."/>
            <person name="Zhan W."/>
            <person name="Jiang J.F."/>
            <person name="Wang Q."/>
            <person name="Zhang B."/>
            <person name="Ji P."/>
            <person name="Bell-Sakyi L."/>
            <person name="Cui X.M."/>
            <person name="Yuan T.T."/>
            <person name="Jiang B.G."/>
            <person name="Yang W.F."/>
            <person name="Lam T.T."/>
            <person name="Chang Q.C."/>
            <person name="Ding S.J."/>
            <person name="Wang X.J."/>
            <person name="Zhu J.G."/>
            <person name="Ruan X.D."/>
            <person name="Zhao L."/>
            <person name="Wei J.T."/>
            <person name="Ye R.Z."/>
            <person name="Que T.C."/>
            <person name="Du C.H."/>
            <person name="Zhou Y.H."/>
            <person name="Cheng J.X."/>
            <person name="Dai P.F."/>
            <person name="Guo W.B."/>
            <person name="Han X.H."/>
            <person name="Huang E.J."/>
            <person name="Li L.F."/>
            <person name="Wei W."/>
            <person name="Gao Y.C."/>
            <person name="Liu J.Z."/>
            <person name="Shao H.Z."/>
            <person name="Wang X."/>
            <person name="Wang C.C."/>
            <person name="Yang T.C."/>
            <person name="Huo Q.B."/>
            <person name="Li W."/>
            <person name="Chen H.Y."/>
            <person name="Chen S.E."/>
            <person name="Zhou L.G."/>
            <person name="Ni X.B."/>
            <person name="Tian J.H."/>
            <person name="Sheng Y."/>
            <person name="Liu T."/>
            <person name="Pan Y.S."/>
            <person name="Xia L.Y."/>
            <person name="Li J."/>
            <person name="Zhao F."/>
            <person name="Cao W.C."/>
        </authorList>
    </citation>
    <scope>NUCLEOTIDE SEQUENCE [LARGE SCALE GENOMIC DNA]</scope>
    <source>
        <strain evidence="2">HaeL-2018</strain>
    </source>
</reference>
<evidence type="ECO:0000313" key="3">
    <source>
        <dbReference type="Proteomes" id="UP000821853"/>
    </source>
</evidence>
<proteinExistence type="predicted"/>
<dbReference type="OrthoDB" id="6627680at2759"/>
<name>A0A9J6FP69_HAELO</name>